<accession>A0A6G8PUJ2</accession>
<dbReference type="KEGG" id="rmar:GBA65_03260"/>
<keyword evidence="3 6" id="KW-0812">Transmembrane</keyword>
<comment type="subcellular location">
    <subcellularLocation>
        <location evidence="1">Cell membrane</location>
        <topology evidence="1">Multi-pass membrane protein</topology>
    </subcellularLocation>
</comment>
<dbReference type="Proteomes" id="UP000502706">
    <property type="component" value="Chromosome"/>
</dbReference>
<dbReference type="PANTHER" id="PTHR30250:SF11">
    <property type="entry name" value="O-ANTIGEN TRANSPORTER-RELATED"/>
    <property type="match status" value="1"/>
</dbReference>
<name>A0A6G8PUJ2_9ACTN</name>
<protein>
    <submittedName>
        <fullName evidence="7">Oligosaccharide flippase family protein</fullName>
    </submittedName>
</protein>
<feature type="transmembrane region" description="Helical" evidence="6">
    <location>
        <begin position="195"/>
        <end position="217"/>
    </location>
</feature>
<feature type="transmembrane region" description="Helical" evidence="6">
    <location>
        <begin position="99"/>
        <end position="120"/>
    </location>
</feature>
<gene>
    <name evidence="7" type="ORF">GBA65_03260</name>
</gene>
<evidence type="ECO:0000256" key="4">
    <source>
        <dbReference type="ARBA" id="ARBA00022989"/>
    </source>
</evidence>
<keyword evidence="2" id="KW-1003">Cell membrane</keyword>
<dbReference type="EMBL" id="CP045121">
    <property type="protein sequence ID" value="QIN77691.1"/>
    <property type="molecule type" value="Genomic_DNA"/>
</dbReference>
<dbReference type="AlphaFoldDB" id="A0A6G8PUJ2"/>
<dbReference type="InterPro" id="IPR050833">
    <property type="entry name" value="Poly_Biosynth_Transport"/>
</dbReference>
<dbReference type="GO" id="GO:0005886">
    <property type="term" value="C:plasma membrane"/>
    <property type="evidence" value="ECO:0007669"/>
    <property type="project" value="UniProtKB-SubCell"/>
</dbReference>
<evidence type="ECO:0000256" key="6">
    <source>
        <dbReference type="SAM" id="Phobius"/>
    </source>
</evidence>
<feature type="transmembrane region" description="Helical" evidence="6">
    <location>
        <begin position="57"/>
        <end position="78"/>
    </location>
</feature>
<keyword evidence="8" id="KW-1185">Reference proteome</keyword>
<evidence type="ECO:0000256" key="3">
    <source>
        <dbReference type="ARBA" id="ARBA00022692"/>
    </source>
</evidence>
<evidence type="ECO:0000256" key="2">
    <source>
        <dbReference type="ARBA" id="ARBA00022475"/>
    </source>
</evidence>
<feature type="transmembrane region" description="Helical" evidence="6">
    <location>
        <begin position="166"/>
        <end position="189"/>
    </location>
</feature>
<proteinExistence type="predicted"/>
<evidence type="ECO:0000256" key="1">
    <source>
        <dbReference type="ARBA" id="ARBA00004651"/>
    </source>
</evidence>
<feature type="transmembrane region" description="Helical" evidence="6">
    <location>
        <begin position="272"/>
        <end position="296"/>
    </location>
</feature>
<evidence type="ECO:0000313" key="8">
    <source>
        <dbReference type="Proteomes" id="UP000502706"/>
    </source>
</evidence>
<evidence type="ECO:0000256" key="5">
    <source>
        <dbReference type="ARBA" id="ARBA00023136"/>
    </source>
</evidence>
<evidence type="ECO:0000313" key="7">
    <source>
        <dbReference type="EMBL" id="QIN77691.1"/>
    </source>
</evidence>
<keyword evidence="4 6" id="KW-1133">Transmembrane helix</keyword>
<organism evidence="7 8">
    <name type="scientific">Rubrobacter marinus</name>
    <dbReference type="NCBI Taxonomy" id="2653852"/>
    <lineage>
        <taxon>Bacteria</taxon>
        <taxon>Bacillati</taxon>
        <taxon>Actinomycetota</taxon>
        <taxon>Rubrobacteria</taxon>
        <taxon>Rubrobacterales</taxon>
        <taxon>Rubrobacteraceae</taxon>
        <taxon>Rubrobacter</taxon>
    </lineage>
</organism>
<keyword evidence="5 6" id="KW-0472">Membrane</keyword>
<reference evidence="7 8" key="1">
    <citation type="submission" date="2019-10" db="EMBL/GenBank/DDBJ databases">
        <title>Rubrobacter sp nov SCSIO 52915 isolated from a deep-sea sediment in the South China Sea.</title>
        <authorList>
            <person name="Chen R.W."/>
        </authorList>
    </citation>
    <scope>NUCLEOTIDE SEQUENCE [LARGE SCALE GENOMIC DNA]</scope>
    <source>
        <strain evidence="7 8">SCSIO 52915</strain>
    </source>
</reference>
<dbReference type="InterPro" id="IPR002797">
    <property type="entry name" value="Polysacc_synth"/>
</dbReference>
<feature type="transmembrane region" description="Helical" evidence="6">
    <location>
        <begin position="238"/>
        <end position="266"/>
    </location>
</feature>
<dbReference type="PANTHER" id="PTHR30250">
    <property type="entry name" value="PST FAMILY PREDICTED COLANIC ACID TRANSPORTER"/>
    <property type="match status" value="1"/>
</dbReference>
<dbReference type="Pfam" id="PF01943">
    <property type="entry name" value="Polysacc_synt"/>
    <property type="match status" value="1"/>
</dbReference>
<dbReference type="RefSeq" id="WP_166395369.1">
    <property type="nucleotide sequence ID" value="NZ_CP045121.1"/>
</dbReference>
<sequence>MWAVRAAMKPAGFSLLKQRLLSGGIWAFTGRLLTSLGQLAINALLARLLAPQDLGAYFLAFSVVTLGAIAGSLGLNQAAVRFVAESMGLDQPGRARRAVTTAVAVGGTGALGVGLLYLPLGYYLSANFFRAPALAAVTGLVAGWMAIMALQSLLAEVFRGFHDIRLATLFGGLLTAIAFTGSLGLLWWIEGRTTLAVVLILAIGSGATSALIAGWVLRRKVAALPRERAEGGVGLGQMLRVAGPLLVTNLTLFTLTQADLWILGAFRSQEEVAVYGAAARLVVLVAVPIFVVNAVLPPMIAEMHARAGSANSSTPFAPQRRWRRSPPYWRFRPSCWRGDLSSGWSTAITTVKGRRCWRC</sequence>
<feature type="transmembrane region" description="Helical" evidence="6">
    <location>
        <begin position="132"/>
        <end position="154"/>
    </location>
</feature>
<feature type="transmembrane region" description="Helical" evidence="6">
    <location>
        <begin position="20"/>
        <end position="45"/>
    </location>
</feature>